<keyword evidence="1" id="KW-0472">Membrane</keyword>
<reference evidence="2 3" key="1">
    <citation type="journal article" date="2017" name="Nat. Commun.">
        <title>In situ click chemistry generation of cyclooxygenase-2 inhibitors.</title>
        <authorList>
            <person name="Bhardwaj A."/>
            <person name="Kaur J."/>
            <person name="Wuest M."/>
            <person name="Wuest F."/>
        </authorList>
    </citation>
    <scope>NUCLEOTIDE SEQUENCE [LARGE SCALE GENOMIC DNA]</scope>
    <source>
        <strain evidence="2">S2_018_000_R2_106</strain>
    </source>
</reference>
<organism evidence="2 3">
    <name type="scientific">Blastochloris viridis</name>
    <name type="common">Rhodopseudomonas viridis</name>
    <dbReference type="NCBI Taxonomy" id="1079"/>
    <lineage>
        <taxon>Bacteria</taxon>
        <taxon>Pseudomonadati</taxon>
        <taxon>Pseudomonadota</taxon>
        <taxon>Alphaproteobacteria</taxon>
        <taxon>Hyphomicrobiales</taxon>
        <taxon>Blastochloridaceae</taxon>
        <taxon>Blastochloris</taxon>
    </lineage>
</organism>
<accession>A0A6N4RAX8</accession>
<gene>
    <name evidence="2" type="ORF">DI628_05775</name>
</gene>
<keyword evidence="1" id="KW-0812">Transmembrane</keyword>
<evidence type="ECO:0000313" key="2">
    <source>
        <dbReference type="EMBL" id="TKW60421.1"/>
    </source>
</evidence>
<feature type="transmembrane region" description="Helical" evidence="1">
    <location>
        <begin position="66"/>
        <end position="81"/>
    </location>
</feature>
<feature type="transmembrane region" description="Helical" evidence="1">
    <location>
        <begin position="43"/>
        <end position="60"/>
    </location>
</feature>
<dbReference type="Proteomes" id="UP000320948">
    <property type="component" value="Unassembled WGS sequence"/>
</dbReference>
<comment type="caution">
    <text evidence="2">The sequence shown here is derived from an EMBL/GenBank/DDBJ whole genome shotgun (WGS) entry which is preliminary data.</text>
</comment>
<keyword evidence="1" id="KW-1133">Transmembrane helix</keyword>
<dbReference type="AlphaFoldDB" id="A0A6N4RAX8"/>
<sequence>MIDEGDIRSTHVNALLENFHNSKPADLNDRVDEQNQFLFYKNLANIGWVLTVGVTVILMVYFQRPLIALAGIFVLLALHLAKKQIEKRRQEHYMGVTNTWIHDAFIKMPKLPHTDANASLEREVLLHAHNKNMEYVFNTLTHHAEKTAKRRPLDEYLSEVQDYIISNTTLHKKLDRAYGTARSEAA</sequence>
<evidence type="ECO:0000313" key="3">
    <source>
        <dbReference type="Proteomes" id="UP000320948"/>
    </source>
</evidence>
<proteinExistence type="predicted"/>
<dbReference type="EMBL" id="VAFM01000002">
    <property type="protein sequence ID" value="TKW60421.1"/>
    <property type="molecule type" value="Genomic_DNA"/>
</dbReference>
<name>A0A6N4RAX8_BLAVI</name>
<protein>
    <submittedName>
        <fullName evidence="2">Uncharacterized protein</fullName>
    </submittedName>
</protein>
<evidence type="ECO:0000256" key="1">
    <source>
        <dbReference type="SAM" id="Phobius"/>
    </source>
</evidence>